<feature type="transmembrane region" description="Helical" evidence="5">
    <location>
        <begin position="27"/>
        <end position="54"/>
    </location>
</feature>
<accession>A0A3P3ZN08</accession>
<organism evidence="6">
    <name type="scientific">mine drainage metagenome</name>
    <dbReference type="NCBI Taxonomy" id="410659"/>
    <lineage>
        <taxon>unclassified sequences</taxon>
        <taxon>metagenomes</taxon>
        <taxon>ecological metagenomes</taxon>
    </lineage>
</organism>
<keyword evidence="2 5" id="KW-0812">Transmembrane</keyword>
<gene>
    <name evidence="6" type="ORF">CARN8_200006</name>
</gene>
<dbReference type="EMBL" id="UOYP01000113">
    <property type="protein sequence ID" value="VAY87374.1"/>
    <property type="molecule type" value="Genomic_DNA"/>
</dbReference>
<name>A0A3P3ZN08_9ZZZZ</name>
<sequence length="105" mass="11862">MSTSCRRSPCHRCLWEPLLIGGVEKPFAIVNATLAIALVGDLHFYGWLLVAALFHGVMRHLTASDPFLRQIYARYNWQADRYVPWPPVSGLRGRRPVGWGRGLAC</sequence>
<protein>
    <recommendedName>
        <fullName evidence="7">Type IV secretory pathway, VirB3-like protein</fullName>
    </recommendedName>
</protein>
<evidence type="ECO:0008006" key="7">
    <source>
        <dbReference type="Google" id="ProtNLM"/>
    </source>
</evidence>
<evidence type="ECO:0000256" key="4">
    <source>
        <dbReference type="ARBA" id="ARBA00023136"/>
    </source>
</evidence>
<evidence type="ECO:0000313" key="6">
    <source>
        <dbReference type="EMBL" id="VAY87374.1"/>
    </source>
</evidence>
<reference evidence="6" key="1">
    <citation type="submission" date="2018-10" db="EMBL/GenBank/DDBJ databases">
        <authorList>
            <person name="Plewniak F."/>
        </authorList>
    </citation>
    <scope>NUCLEOTIDE SEQUENCE</scope>
</reference>
<dbReference type="InterPro" id="IPR007792">
    <property type="entry name" value="T4SS_VirB3/TrbD/AvhB"/>
</dbReference>
<proteinExistence type="predicted"/>
<dbReference type="GO" id="GO:0016020">
    <property type="term" value="C:membrane"/>
    <property type="evidence" value="ECO:0007669"/>
    <property type="project" value="UniProtKB-SubCell"/>
</dbReference>
<keyword evidence="3 5" id="KW-1133">Transmembrane helix</keyword>
<comment type="subcellular location">
    <subcellularLocation>
        <location evidence="1">Membrane</location>
    </subcellularLocation>
</comment>
<evidence type="ECO:0000256" key="3">
    <source>
        <dbReference type="ARBA" id="ARBA00022989"/>
    </source>
</evidence>
<keyword evidence="4 5" id="KW-0472">Membrane</keyword>
<evidence type="ECO:0000256" key="1">
    <source>
        <dbReference type="ARBA" id="ARBA00004370"/>
    </source>
</evidence>
<dbReference type="Pfam" id="PF05101">
    <property type="entry name" value="VirB3"/>
    <property type="match status" value="1"/>
</dbReference>
<dbReference type="AlphaFoldDB" id="A0A3P3ZN08"/>
<evidence type="ECO:0000256" key="5">
    <source>
        <dbReference type="SAM" id="Phobius"/>
    </source>
</evidence>
<evidence type="ECO:0000256" key="2">
    <source>
        <dbReference type="ARBA" id="ARBA00022692"/>
    </source>
</evidence>